<dbReference type="RefSeq" id="WP_211551660.1">
    <property type="nucleotide sequence ID" value="NZ_JAGTUF010000029.1"/>
</dbReference>
<reference evidence="2 3" key="1">
    <citation type="submission" date="2021-04" db="EMBL/GenBank/DDBJ databases">
        <title>Magnetospirillum sulfuroxidans sp. nov., a facultative chemolithoautotrophic sulfur-oxidizing alphaproteobacterium isolated from freshwater sediment and proposals for Paramagetospirillum gen. nov., and Magnetospirillaceae fam. nov.</title>
        <authorList>
            <person name="Koziaeva V."/>
            <person name="Geelhoed J.S."/>
            <person name="Sorokin D.Y."/>
            <person name="Grouzdev D.S."/>
        </authorList>
    </citation>
    <scope>NUCLEOTIDE SEQUENCE [LARGE SCALE GENOMIC DNA]</scope>
    <source>
        <strain evidence="2 3">J10</strain>
    </source>
</reference>
<feature type="transmembrane region" description="Helical" evidence="1">
    <location>
        <begin position="208"/>
        <end position="224"/>
    </location>
</feature>
<name>A0ABS5IGY0_9PROT</name>
<feature type="transmembrane region" description="Helical" evidence="1">
    <location>
        <begin position="113"/>
        <end position="133"/>
    </location>
</feature>
<feature type="transmembrane region" description="Helical" evidence="1">
    <location>
        <begin position="12"/>
        <end position="32"/>
    </location>
</feature>
<organism evidence="2 3">
    <name type="scientific">Magnetospirillum sulfuroxidans</name>
    <dbReference type="NCBI Taxonomy" id="611300"/>
    <lineage>
        <taxon>Bacteria</taxon>
        <taxon>Pseudomonadati</taxon>
        <taxon>Pseudomonadota</taxon>
        <taxon>Alphaproteobacteria</taxon>
        <taxon>Rhodospirillales</taxon>
        <taxon>Rhodospirillaceae</taxon>
        <taxon>Magnetospirillum</taxon>
    </lineage>
</organism>
<sequence length="492" mass="53953">MNRPPDDRLSISPVHLWSAGIIGIGMILLVLLRPERLTLVGSIAAAASVGLCLAHVAAILLPREKYSLPFVEGIGLFYLIEFSIQPFLVDFIWPNAAPIRTYVGSPEIIEFNGAVMGALLLGVTSFFVSFHLIRGVIRQQRTLSTLVPDLPPATLVKLGWICVVSHVVWLSFPGVFQIPSLGQLIGPLGFLGFGIFFLLAVRRQTSRLQLLIVFGILLPWRIYLGIKTGALVGTLLLPAFLTFLLAAVNRRRFIIVAAAFAILTLSAYPIFVTYRAILVWETDTLTLADRLNILRRTLSDVASKEIMTQDGETVQTSASRNFRAVRQVLRRLNQSAILAVVYERSPEPVQYWNGETLSRLISSPLPRILWANKPLENLGNTFGHRYGFIVESDTKMSVNLPWLVEGFVNFGWWGLVAVMAGAGIFLGLLDGALNRLGAGVTQTVVAGTLLFPLINHESNISLTVGSTLPTLLILIVILYIAGRLSAPRSGRA</sequence>
<feature type="transmembrane region" description="Helical" evidence="1">
    <location>
        <begin position="436"/>
        <end position="454"/>
    </location>
</feature>
<dbReference type="EMBL" id="JAGTUF010000029">
    <property type="protein sequence ID" value="MBR9973691.1"/>
    <property type="molecule type" value="Genomic_DNA"/>
</dbReference>
<protein>
    <recommendedName>
        <fullName evidence="4">O-antigen polysaccharide polymerase Wzy</fullName>
    </recommendedName>
</protein>
<keyword evidence="3" id="KW-1185">Reference proteome</keyword>
<feature type="transmembrane region" description="Helical" evidence="1">
    <location>
        <begin position="230"/>
        <end position="248"/>
    </location>
</feature>
<evidence type="ECO:0000313" key="3">
    <source>
        <dbReference type="Proteomes" id="UP000680714"/>
    </source>
</evidence>
<keyword evidence="1" id="KW-0472">Membrane</keyword>
<evidence type="ECO:0008006" key="4">
    <source>
        <dbReference type="Google" id="ProtNLM"/>
    </source>
</evidence>
<feature type="transmembrane region" description="Helical" evidence="1">
    <location>
        <begin position="460"/>
        <end position="481"/>
    </location>
</feature>
<dbReference type="Proteomes" id="UP000680714">
    <property type="component" value="Unassembled WGS sequence"/>
</dbReference>
<gene>
    <name evidence="2" type="ORF">KEC16_18350</name>
</gene>
<keyword evidence="1" id="KW-1133">Transmembrane helix</keyword>
<feature type="transmembrane region" description="Helical" evidence="1">
    <location>
        <begin position="38"/>
        <end position="61"/>
    </location>
</feature>
<feature type="transmembrane region" description="Helical" evidence="1">
    <location>
        <begin position="184"/>
        <end position="201"/>
    </location>
</feature>
<feature type="transmembrane region" description="Helical" evidence="1">
    <location>
        <begin position="410"/>
        <end position="429"/>
    </location>
</feature>
<evidence type="ECO:0000313" key="2">
    <source>
        <dbReference type="EMBL" id="MBR9973691.1"/>
    </source>
</evidence>
<feature type="transmembrane region" description="Helical" evidence="1">
    <location>
        <begin position="154"/>
        <end position="172"/>
    </location>
</feature>
<comment type="caution">
    <text evidence="2">The sequence shown here is derived from an EMBL/GenBank/DDBJ whole genome shotgun (WGS) entry which is preliminary data.</text>
</comment>
<feature type="transmembrane region" description="Helical" evidence="1">
    <location>
        <begin position="255"/>
        <end position="277"/>
    </location>
</feature>
<evidence type="ECO:0000256" key="1">
    <source>
        <dbReference type="SAM" id="Phobius"/>
    </source>
</evidence>
<proteinExistence type="predicted"/>
<accession>A0ABS5IGY0</accession>
<keyword evidence="1" id="KW-0812">Transmembrane</keyword>